<dbReference type="PANTHER" id="PTHR46932:SF12">
    <property type="entry name" value="HEAVY METAL-ASSOCIATED ISOPRENYLATED PLANT PROTEIN 47"/>
    <property type="match status" value="1"/>
</dbReference>
<evidence type="ECO:0000313" key="4">
    <source>
        <dbReference type="Proteomes" id="UP000583929"/>
    </source>
</evidence>
<keyword evidence="4" id="KW-1185">Reference proteome</keyword>
<evidence type="ECO:0008006" key="5">
    <source>
        <dbReference type="Google" id="ProtNLM"/>
    </source>
</evidence>
<dbReference type="PANTHER" id="PTHR46932">
    <property type="entry name" value="HEAVY METAL-ASSOCIATED ISOPRENYLATED PLANT PROTEIN 47"/>
    <property type="match status" value="1"/>
</dbReference>
<dbReference type="Proteomes" id="UP000583929">
    <property type="component" value="Unassembled WGS sequence"/>
</dbReference>
<dbReference type="Proteomes" id="UP000525078">
    <property type="component" value="Unassembled WGS sequence"/>
</dbReference>
<evidence type="ECO:0000313" key="3">
    <source>
        <dbReference type="Proteomes" id="UP000525078"/>
    </source>
</evidence>
<accession>A0A7J6HA74</accession>
<reference evidence="3 4" key="1">
    <citation type="journal article" date="2020" name="bioRxiv">
        <title>Sequence and annotation of 42 cannabis genomes reveals extensive copy number variation in cannabinoid synthesis and pathogen resistance genes.</title>
        <authorList>
            <person name="Mckernan K.J."/>
            <person name="Helbert Y."/>
            <person name="Kane L.T."/>
            <person name="Ebling H."/>
            <person name="Zhang L."/>
            <person name="Liu B."/>
            <person name="Eaton Z."/>
            <person name="Mclaughlin S."/>
            <person name="Kingan S."/>
            <person name="Baybayan P."/>
            <person name="Concepcion G."/>
            <person name="Jordan M."/>
            <person name="Riva A."/>
            <person name="Barbazuk W."/>
            <person name="Harkins T."/>
        </authorList>
    </citation>
    <scope>NUCLEOTIDE SEQUENCE [LARGE SCALE GENOMIC DNA]</scope>
    <source>
        <strain evidence="3 4">cv. Jamaican Lion 4</strain>
        <strain evidence="2">Father</strain>
        <strain evidence="1">Mother</strain>
        <tissue evidence="2">Leaf</tissue>
    </source>
</reference>
<sequence>MKQKVVVEVSMKCQKCRSKALEIAAVKNGVISVALKGESKNQIEVIGEGIDAVGLAKTLRKKVGYASILTVEQLK</sequence>
<dbReference type="EMBL" id="JAATIP010000393">
    <property type="protein sequence ID" value="KAF4349520.1"/>
    <property type="molecule type" value="Genomic_DNA"/>
</dbReference>
<dbReference type="AlphaFoldDB" id="A0A7J6HA74"/>
<name>A0A7J6HA74_CANSA</name>
<comment type="caution">
    <text evidence="2">The sequence shown here is derived from an EMBL/GenBank/DDBJ whole genome shotgun (WGS) entry which is preliminary data.</text>
</comment>
<dbReference type="Gene3D" id="3.30.70.100">
    <property type="match status" value="1"/>
</dbReference>
<protein>
    <recommendedName>
        <fullName evidence="5">HMA domain-containing protein</fullName>
    </recommendedName>
</protein>
<gene>
    <name evidence="1" type="ORF">F8388_008463</name>
    <name evidence="2" type="ORF">G4B88_016689</name>
</gene>
<evidence type="ECO:0000313" key="1">
    <source>
        <dbReference type="EMBL" id="KAF4349520.1"/>
    </source>
</evidence>
<dbReference type="InterPro" id="IPR042885">
    <property type="entry name" value="HIPP47/16"/>
</dbReference>
<organism evidence="2 4">
    <name type="scientific">Cannabis sativa</name>
    <name type="common">Hemp</name>
    <name type="synonym">Marijuana</name>
    <dbReference type="NCBI Taxonomy" id="3483"/>
    <lineage>
        <taxon>Eukaryota</taxon>
        <taxon>Viridiplantae</taxon>
        <taxon>Streptophyta</taxon>
        <taxon>Embryophyta</taxon>
        <taxon>Tracheophyta</taxon>
        <taxon>Spermatophyta</taxon>
        <taxon>Magnoliopsida</taxon>
        <taxon>eudicotyledons</taxon>
        <taxon>Gunneridae</taxon>
        <taxon>Pentapetalae</taxon>
        <taxon>rosids</taxon>
        <taxon>fabids</taxon>
        <taxon>Rosales</taxon>
        <taxon>Cannabaceae</taxon>
        <taxon>Cannabis</taxon>
    </lineage>
</organism>
<dbReference type="EMBL" id="JAATIQ010000060">
    <property type="protein sequence ID" value="KAF4391379.1"/>
    <property type="molecule type" value="Genomic_DNA"/>
</dbReference>
<evidence type="ECO:0000313" key="2">
    <source>
        <dbReference type="EMBL" id="KAF4391379.1"/>
    </source>
</evidence>
<dbReference type="OrthoDB" id="692882at2759"/>
<proteinExistence type="predicted"/>